<dbReference type="PROSITE" id="PS50043">
    <property type="entry name" value="HTH_LUXR_2"/>
    <property type="match status" value="1"/>
</dbReference>
<dbReference type="PANTHER" id="PTHR43214:SF24">
    <property type="entry name" value="TRANSCRIPTIONAL REGULATORY PROTEIN NARL-RELATED"/>
    <property type="match status" value="1"/>
</dbReference>
<feature type="domain" description="HTH luxR-type" evidence="6">
    <location>
        <begin position="153"/>
        <end position="218"/>
    </location>
</feature>
<dbReference type="InterPro" id="IPR000792">
    <property type="entry name" value="Tscrpt_reg_LuxR_C"/>
</dbReference>
<keyword evidence="2" id="KW-0805">Transcription regulation</keyword>
<gene>
    <name evidence="8" type="ORF">E0H75_35880</name>
</gene>
<dbReference type="GO" id="GO:0000160">
    <property type="term" value="P:phosphorelay signal transduction system"/>
    <property type="evidence" value="ECO:0007669"/>
    <property type="project" value="InterPro"/>
</dbReference>
<dbReference type="InterPro" id="IPR039420">
    <property type="entry name" value="WalR-like"/>
</dbReference>
<keyword evidence="9" id="KW-1185">Reference proteome</keyword>
<evidence type="ECO:0000256" key="3">
    <source>
        <dbReference type="ARBA" id="ARBA00023125"/>
    </source>
</evidence>
<sequence length="221" mass="23670">MVGSGRSTGTRESARVVVVDDHPFFRDGLIRGLRESGYLEVVGEASTGREGLEVIAGERPDVAVLDYQMPDLTGLDVVHAIVRQQLPTRALILSAVTDSAIVFRALEEGAQGYLSKEARRSEIVDAVRRVSQGETVVPPELAAGLAAQIRLRAASAGPVLSEREQQVLTGFARGLSIPELAAELYLGVSTVKTHAQRLYQKLGVSDRAAAVAEGMRRGLLE</sequence>
<dbReference type="PRINTS" id="PR00038">
    <property type="entry name" value="HTHLUXR"/>
</dbReference>
<dbReference type="EMBL" id="SJKD01000010">
    <property type="protein sequence ID" value="TCC44236.1"/>
    <property type="molecule type" value="Genomic_DNA"/>
</dbReference>
<dbReference type="InterPro" id="IPR058245">
    <property type="entry name" value="NreC/VraR/RcsB-like_REC"/>
</dbReference>
<feature type="modified residue" description="4-aspartylphosphate" evidence="5">
    <location>
        <position position="66"/>
    </location>
</feature>
<dbReference type="PROSITE" id="PS50110">
    <property type="entry name" value="RESPONSE_REGULATORY"/>
    <property type="match status" value="1"/>
</dbReference>
<evidence type="ECO:0000256" key="4">
    <source>
        <dbReference type="ARBA" id="ARBA00023163"/>
    </source>
</evidence>
<proteinExistence type="predicted"/>
<dbReference type="RefSeq" id="WP_131518156.1">
    <property type="nucleotide sequence ID" value="NZ_SJKD01000010.1"/>
</dbReference>
<keyword evidence="1 5" id="KW-0597">Phosphoprotein</keyword>
<dbReference type="AlphaFoldDB" id="A0A4R0JHM8"/>
<dbReference type="SUPFAM" id="SSF52172">
    <property type="entry name" value="CheY-like"/>
    <property type="match status" value="1"/>
</dbReference>
<accession>A0A4R0JHM8</accession>
<dbReference type="CDD" id="cd06170">
    <property type="entry name" value="LuxR_C_like"/>
    <property type="match status" value="1"/>
</dbReference>
<keyword evidence="3" id="KW-0238">DNA-binding</keyword>
<dbReference type="PANTHER" id="PTHR43214">
    <property type="entry name" value="TWO-COMPONENT RESPONSE REGULATOR"/>
    <property type="match status" value="1"/>
</dbReference>
<evidence type="ECO:0000256" key="5">
    <source>
        <dbReference type="PROSITE-ProRule" id="PRU00169"/>
    </source>
</evidence>
<dbReference type="GO" id="GO:0006355">
    <property type="term" value="P:regulation of DNA-templated transcription"/>
    <property type="evidence" value="ECO:0007669"/>
    <property type="project" value="InterPro"/>
</dbReference>
<evidence type="ECO:0000313" key="8">
    <source>
        <dbReference type="EMBL" id="TCC44236.1"/>
    </source>
</evidence>
<dbReference type="InterPro" id="IPR011006">
    <property type="entry name" value="CheY-like_superfamily"/>
</dbReference>
<dbReference type="InterPro" id="IPR001789">
    <property type="entry name" value="Sig_transdc_resp-reg_receiver"/>
</dbReference>
<name>A0A4R0JHM8_9ACTN</name>
<dbReference type="SMART" id="SM00421">
    <property type="entry name" value="HTH_LUXR"/>
    <property type="match status" value="1"/>
</dbReference>
<dbReference type="OrthoDB" id="9808843at2"/>
<evidence type="ECO:0000256" key="2">
    <source>
        <dbReference type="ARBA" id="ARBA00023015"/>
    </source>
</evidence>
<dbReference type="SMART" id="SM00448">
    <property type="entry name" value="REC"/>
    <property type="match status" value="1"/>
</dbReference>
<dbReference type="Proteomes" id="UP000293342">
    <property type="component" value="Unassembled WGS sequence"/>
</dbReference>
<keyword evidence="4" id="KW-0804">Transcription</keyword>
<dbReference type="InterPro" id="IPR016032">
    <property type="entry name" value="Sig_transdc_resp-reg_C-effctor"/>
</dbReference>
<dbReference type="Gene3D" id="3.40.50.2300">
    <property type="match status" value="1"/>
</dbReference>
<evidence type="ECO:0000256" key="1">
    <source>
        <dbReference type="ARBA" id="ARBA00022553"/>
    </source>
</evidence>
<protein>
    <submittedName>
        <fullName evidence="8">Response regulator transcription factor</fullName>
    </submittedName>
</protein>
<reference evidence="8 9" key="1">
    <citation type="submission" date="2019-02" db="EMBL/GenBank/DDBJ databases">
        <title>Kribbella capetownensis sp. nov. and Kribbella speibonae sp. nov., isolated from soil.</title>
        <authorList>
            <person name="Curtis S.M."/>
            <person name="Norton I."/>
            <person name="Everest G.J."/>
            <person name="Meyers P.R."/>
        </authorList>
    </citation>
    <scope>NUCLEOTIDE SEQUENCE [LARGE SCALE GENOMIC DNA]</scope>
    <source>
        <strain evidence="8 9">YM53</strain>
    </source>
</reference>
<evidence type="ECO:0000259" key="6">
    <source>
        <dbReference type="PROSITE" id="PS50043"/>
    </source>
</evidence>
<feature type="domain" description="Response regulatory" evidence="7">
    <location>
        <begin position="15"/>
        <end position="131"/>
    </location>
</feature>
<dbReference type="CDD" id="cd17535">
    <property type="entry name" value="REC_NarL-like"/>
    <property type="match status" value="1"/>
</dbReference>
<evidence type="ECO:0000259" key="7">
    <source>
        <dbReference type="PROSITE" id="PS50110"/>
    </source>
</evidence>
<dbReference type="SUPFAM" id="SSF46894">
    <property type="entry name" value="C-terminal effector domain of the bipartite response regulators"/>
    <property type="match status" value="1"/>
</dbReference>
<dbReference type="Pfam" id="PF00196">
    <property type="entry name" value="GerE"/>
    <property type="match status" value="1"/>
</dbReference>
<organism evidence="8 9">
    <name type="scientific">Kribbella capetownensis</name>
    <dbReference type="NCBI Taxonomy" id="1572659"/>
    <lineage>
        <taxon>Bacteria</taxon>
        <taxon>Bacillati</taxon>
        <taxon>Actinomycetota</taxon>
        <taxon>Actinomycetes</taxon>
        <taxon>Propionibacteriales</taxon>
        <taxon>Kribbellaceae</taxon>
        <taxon>Kribbella</taxon>
    </lineage>
</organism>
<comment type="caution">
    <text evidence="8">The sequence shown here is derived from an EMBL/GenBank/DDBJ whole genome shotgun (WGS) entry which is preliminary data.</text>
</comment>
<dbReference type="GO" id="GO:0003677">
    <property type="term" value="F:DNA binding"/>
    <property type="evidence" value="ECO:0007669"/>
    <property type="project" value="UniProtKB-KW"/>
</dbReference>
<evidence type="ECO:0000313" key="9">
    <source>
        <dbReference type="Proteomes" id="UP000293342"/>
    </source>
</evidence>
<dbReference type="Pfam" id="PF00072">
    <property type="entry name" value="Response_reg"/>
    <property type="match status" value="1"/>
</dbReference>